<sequence>MKKCCFFPWWVYACIIGIIFCAYKLMTTAKEEQEIDQSFIEKEGEIFIERMEQERERRRQDQQVKRSQDTAAHEDHSIA</sequence>
<proteinExistence type="predicted"/>
<protein>
    <submittedName>
        <fullName evidence="3">Sporulation protein YhaL</fullName>
    </submittedName>
</protein>
<reference evidence="3 4" key="1">
    <citation type="submission" date="2019-12" db="EMBL/GenBank/DDBJ databases">
        <title>Full genome sequence of a Bacillus safensis strain isolated from commercially available natto in Indonesia.</title>
        <authorList>
            <person name="Yoshida M."/>
            <person name="Uomi M."/>
            <person name="Waturangi D."/>
            <person name="Ekaputri J.J."/>
            <person name="Setiamarga D.H.E."/>
        </authorList>
    </citation>
    <scope>NUCLEOTIDE SEQUENCE [LARGE SCALE GENOMIC DNA]</scope>
    <source>
        <strain evidence="3 4">IDN1</strain>
    </source>
</reference>
<accession>A0A5S9M5M7</accession>
<feature type="transmembrane region" description="Helical" evidence="2">
    <location>
        <begin position="6"/>
        <end position="26"/>
    </location>
</feature>
<evidence type="ECO:0000313" key="3">
    <source>
        <dbReference type="EMBL" id="BBP88231.1"/>
    </source>
</evidence>
<evidence type="ECO:0000256" key="2">
    <source>
        <dbReference type="SAM" id="Phobius"/>
    </source>
</evidence>
<gene>
    <name evidence="3" type="primary">yhaL</name>
    <name evidence="3" type="ORF">BsIDN1_18490</name>
</gene>
<dbReference type="AlphaFoldDB" id="A0A5S9M5M7"/>
<dbReference type="Pfam" id="PF14147">
    <property type="entry name" value="Spore_YhaL"/>
    <property type="match status" value="1"/>
</dbReference>
<organism evidence="3 4">
    <name type="scientific">Bacillus safensis</name>
    <dbReference type="NCBI Taxonomy" id="561879"/>
    <lineage>
        <taxon>Bacteria</taxon>
        <taxon>Bacillati</taxon>
        <taxon>Bacillota</taxon>
        <taxon>Bacilli</taxon>
        <taxon>Bacillales</taxon>
        <taxon>Bacillaceae</taxon>
        <taxon>Bacillus</taxon>
    </lineage>
</organism>
<evidence type="ECO:0000256" key="1">
    <source>
        <dbReference type="SAM" id="MobiDB-lite"/>
    </source>
</evidence>
<feature type="region of interest" description="Disordered" evidence="1">
    <location>
        <begin position="51"/>
        <end position="79"/>
    </location>
</feature>
<name>A0A5S9M5M7_BACIA</name>
<keyword evidence="2" id="KW-1133">Transmembrane helix</keyword>
<dbReference type="EMBL" id="AP021906">
    <property type="protein sequence ID" value="BBP88231.1"/>
    <property type="molecule type" value="Genomic_DNA"/>
</dbReference>
<dbReference type="Proteomes" id="UP000464658">
    <property type="component" value="Chromosome"/>
</dbReference>
<evidence type="ECO:0000313" key="4">
    <source>
        <dbReference type="Proteomes" id="UP000464658"/>
    </source>
</evidence>
<keyword evidence="2" id="KW-0812">Transmembrane</keyword>
<dbReference type="InterPro" id="IPR025428">
    <property type="entry name" value="Spore_YhaL"/>
</dbReference>
<keyword evidence="2" id="KW-0472">Membrane</keyword>